<evidence type="ECO:0000313" key="8">
    <source>
        <dbReference type="Proteomes" id="UP000473826"/>
    </source>
</evidence>
<dbReference type="PROSITE" id="PS51821">
    <property type="entry name" value="VELVET"/>
    <property type="match status" value="1"/>
</dbReference>
<protein>
    <recommendedName>
        <fullName evidence="6">Velvet domain-containing protein</fullName>
    </recommendedName>
</protein>
<dbReference type="EMBL" id="QKWK01000002">
    <property type="protein sequence ID" value="TXT13591.1"/>
    <property type="molecule type" value="Genomic_DNA"/>
</dbReference>
<comment type="subcellular location">
    <subcellularLocation>
        <location evidence="1">Nucleus</location>
    </subcellularLocation>
</comment>
<sequence length="469" mass="51030">MSDEVERAYLQARSHSYGPSGGGGGASTRYEYERQYSQPPPTHHTTSPTDGLAPSWASSSSHHPSRHPASYSSHPYPYSYHYPPDQGPPQPPSSTTWGQWSSGHYGVSHPYYNSTSSQAAAGGRHIHSAPPPAERRPPTPPPPASPSQLTRPAPPPPASAPSPSRSESGTPPGRYRPGFQPDYDRPRTSRRPTPTSDPSGTAEASYSGDGRSPPAEAYLIIRPHRVPRGGWATAQESTPKSDSAGWTFELNVLQHPERGKALGVEPLRRGWPPLTPPLIVQLVVKDKDGAVVATDNATLARRLVHLTMSVELVSPEGNESRSLIRVRPPSPRGNVQPYYPASAPPPYSVQRTLLGSSVRTAQILTRDGQKGLYFIFQDMIVRPEGRYALEGKVLDLAGPPHIGTSIGITHPLTRCRTRPFDVIVPQEYPGPVPITSLSAEFLRQGERHLGRRPRNEEGDSDNEETAQPE</sequence>
<dbReference type="PANTHER" id="PTHR33572:SF3">
    <property type="entry name" value="VELVET COMPLEX SUBUNIT B"/>
    <property type="match status" value="1"/>
</dbReference>
<comment type="caution">
    <text evidence="7">The sequence shown here is derived from an EMBL/GenBank/DDBJ whole genome shotgun (WGS) entry which is preliminary data.</text>
</comment>
<dbReference type="AlphaFoldDB" id="A0A7D8YZC9"/>
<keyword evidence="4" id="KW-0539">Nucleus</keyword>
<feature type="compositionally biased region" description="Low complexity" evidence="5">
    <location>
        <begin position="43"/>
        <end position="84"/>
    </location>
</feature>
<feature type="compositionally biased region" description="Polar residues" evidence="5">
    <location>
        <begin position="93"/>
        <end position="102"/>
    </location>
</feature>
<dbReference type="GO" id="GO:0005634">
    <property type="term" value="C:nucleus"/>
    <property type="evidence" value="ECO:0007669"/>
    <property type="project" value="UniProtKB-SubCell"/>
</dbReference>
<dbReference type="Pfam" id="PF11754">
    <property type="entry name" value="Velvet"/>
    <property type="match status" value="1"/>
</dbReference>
<feature type="compositionally biased region" description="Basic and acidic residues" evidence="5">
    <location>
        <begin position="443"/>
        <end position="457"/>
    </location>
</feature>
<dbReference type="Gene3D" id="2.60.40.3960">
    <property type="entry name" value="Velvet domain"/>
    <property type="match status" value="1"/>
</dbReference>
<evidence type="ECO:0000256" key="1">
    <source>
        <dbReference type="ARBA" id="ARBA00004123"/>
    </source>
</evidence>
<organism evidence="7 8">
    <name type="scientific">Vanrija humicola</name>
    <name type="common">Yeast</name>
    <name type="synonym">Cryptococcus humicola</name>
    <dbReference type="NCBI Taxonomy" id="5417"/>
    <lineage>
        <taxon>Eukaryota</taxon>
        <taxon>Fungi</taxon>
        <taxon>Dikarya</taxon>
        <taxon>Basidiomycota</taxon>
        <taxon>Agaricomycotina</taxon>
        <taxon>Tremellomycetes</taxon>
        <taxon>Trichosporonales</taxon>
        <taxon>Trichosporonaceae</taxon>
        <taxon>Vanrija</taxon>
    </lineage>
</organism>
<feature type="region of interest" description="Disordered" evidence="5">
    <location>
        <begin position="443"/>
        <end position="469"/>
    </location>
</feature>
<gene>
    <name evidence="7" type="ORF">VHUM_00958</name>
</gene>
<feature type="domain" description="Velvet" evidence="6">
    <location>
        <begin position="243"/>
        <end position="451"/>
    </location>
</feature>
<name>A0A7D8YZC9_VANHU</name>
<evidence type="ECO:0000313" key="7">
    <source>
        <dbReference type="EMBL" id="TXT13591.1"/>
    </source>
</evidence>
<keyword evidence="3" id="KW-0804">Transcription</keyword>
<feature type="region of interest" description="Disordered" evidence="5">
    <location>
        <begin position="1"/>
        <end position="214"/>
    </location>
</feature>
<evidence type="ECO:0000256" key="4">
    <source>
        <dbReference type="ARBA" id="ARBA00023242"/>
    </source>
</evidence>
<dbReference type="PANTHER" id="PTHR33572">
    <property type="entry name" value="SPORE DEVELOPMENT REGULATOR VOSA"/>
    <property type="match status" value="1"/>
</dbReference>
<evidence type="ECO:0000256" key="2">
    <source>
        <dbReference type="ARBA" id="ARBA00023015"/>
    </source>
</evidence>
<dbReference type="Proteomes" id="UP000473826">
    <property type="component" value="Unassembled WGS sequence"/>
</dbReference>
<evidence type="ECO:0000256" key="5">
    <source>
        <dbReference type="SAM" id="MobiDB-lite"/>
    </source>
</evidence>
<accession>A0A7D8YZC9</accession>
<keyword evidence="8" id="KW-1185">Reference proteome</keyword>
<dbReference type="OrthoDB" id="3056235at2759"/>
<proteinExistence type="predicted"/>
<reference evidence="7 8" key="1">
    <citation type="journal article" date="2019" name="PLoS Genet.">
        <title>Convergent evolution of linked mating-type loci in basidiomycete fungi.</title>
        <authorList>
            <person name="Sun S."/>
            <person name="Coelho M.A."/>
            <person name="Heitman J."/>
            <person name="Nowrousian M."/>
        </authorList>
    </citation>
    <scope>NUCLEOTIDE SEQUENCE [LARGE SCALE GENOMIC DNA]</scope>
    <source>
        <strain evidence="7 8">CBS 4282</strain>
    </source>
</reference>
<dbReference type="InterPro" id="IPR037525">
    <property type="entry name" value="Velvet_dom"/>
</dbReference>
<dbReference type="InterPro" id="IPR038491">
    <property type="entry name" value="Velvet_dom_sf"/>
</dbReference>
<dbReference type="InterPro" id="IPR021740">
    <property type="entry name" value="Velvet"/>
</dbReference>
<feature type="compositionally biased region" description="Acidic residues" evidence="5">
    <location>
        <begin position="458"/>
        <end position="469"/>
    </location>
</feature>
<evidence type="ECO:0000259" key="6">
    <source>
        <dbReference type="PROSITE" id="PS51821"/>
    </source>
</evidence>
<keyword evidence="2" id="KW-0805">Transcription regulation</keyword>
<evidence type="ECO:0000256" key="3">
    <source>
        <dbReference type="ARBA" id="ARBA00023163"/>
    </source>
</evidence>